<dbReference type="EMBL" id="JBHFAB010000017">
    <property type="protein sequence ID" value="MFC1419353.1"/>
    <property type="molecule type" value="Genomic_DNA"/>
</dbReference>
<keyword evidence="1" id="KW-0812">Transmembrane</keyword>
<proteinExistence type="predicted"/>
<dbReference type="RefSeq" id="WP_380538566.1">
    <property type="nucleotide sequence ID" value="NZ_JBHFAB010000017.1"/>
</dbReference>
<sequence length="120" mass="12768">MGEVVGTRGKGDGPDRRTAAQIEADIVRTRQQLAATLDELAVAVHPSTIVGKAKAEAAATVDRTVGRAFTTASRGVEQARAQFVDEKGNARKERIIPVAAVAAAVLVGVVLLRSRRNRRR</sequence>
<reference evidence="2 3" key="1">
    <citation type="submission" date="2024-09" db="EMBL/GenBank/DDBJ databases">
        <authorList>
            <person name="Lee S.D."/>
        </authorList>
    </citation>
    <scope>NUCLEOTIDE SEQUENCE [LARGE SCALE GENOMIC DNA]</scope>
    <source>
        <strain evidence="2 3">N8-3</strain>
    </source>
</reference>
<feature type="transmembrane region" description="Helical" evidence="1">
    <location>
        <begin position="95"/>
        <end position="112"/>
    </location>
</feature>
<accession>A0ABV6W0P0</accession>
<keyword evidence="1" id="KW-1133">Transmembrane helix</keyword>
<evidence type="ECO:0000313" key="3">
    <source>
        <dbReference type="Proteomes" id="UP001592531"/>
    </source>
</evidence>
<evidence type="ECO:0000256" key="1">
    <source>
        <dbReference type="SAM" id="Phobius"/>
    </source>
</evidence>
<dbReference type="Proteomes" id="UP001592531">
    <property type="component" value="Unassembled WGS sequence"/>
</dbReference>
<keyword evidence="3" id="KW-1185">Reference proteome</keyword>
<dbReference type="InterPro" id="IPR022062">
    <property type="entry name" value="DUF3618"/>
</dbReference>
<gene>
    <name evidence="2" type="ORF">ACEZDE_22350</name>
</gene>
<evidence type="ECO:0000313" key="2">
    <source>
        <dbReference type="EMBL" id="MFC1419353.1"/>
    </source>
</evidence>
<organism evidence="2 3">
    <name type="scientific">Streptacidiphilus cavernicola</name>
    <dbReference type="NCBI Taxonomy" id="3342716"/>
    <lineage>
        <taxon>Bacteria</taxon>
        <taxon>Bacillati</taxon>
        <taxon>Actinomycetota</taxon>
        <taxon>Actinomycetes</taxon>
        <taxon>Kitasatosporales</taxon>
        <taxon>Streptomycetaceae</taxon>
        <taxon>Streptacidiphilus</taxon>
    </lineage>
</organism>
<keyword evidence="1" id="KW-0472">Membrane</keyword>
<dbReference type="Pfam" id="PF12277">
    <property type="entry name" value="DUF3618"/>
    <property type="match status" value="1"/>
</dbReference>
<protein>
    <submittedName>
        <fullName evidence="2">DUF3618 domain-containing protein</fullName>
    </submittedName>
</protein>
<comment type="caution">
    <text evidence="2">The sequence shown here is derived from an EMBL/GenBank/DDBJ whole genome shotgun (WGS) entry which is preliminary data.</text>
</comment>
<name>A0ABV6W0P0_9ACTN</name>